<gene>
    <name evidence="6" type="ORF">TSAR_010489</name>
</gene>
<comment type="subunit">
    <text evidence="1">Component of the ribosome quality control complex (RQC).</text>
</comment>
<dbReference type="Pfam" id="PF22999">
    <property type="entry name" value="LTN1_E3_ligase_6th"/>
    <property type="match status" value="1"/>
</dbReference>
<evidence type="ECO:0000259" key="3">
    <source>
        <dbReference type="Pfam" id="PF22958"/>
    </source>
</evidence>
<comment type="similarity">
    <text evidence="1">Belongs to the LTN1 family.</text>
</comment>
<dbReference type="PANTHER" id="PTHR12389:SF0">
    <property type="entry name" value="E3 UBIQUITIN-PROTEIN LIGASE LISTERIN"/>
    <property type="match status" value="1"/>
</dbReference>
<dbReference type="InterPro" id="IPR054477">
    <property type="entry name" value="LTN1_E3_ligase_6th"/>
</dbReference>
<keyword evidence="1" id="KW-0479">Metal-binding</keyword>
<dbReference type="GO" id="GO:0016567">
    <property type="term" value="P:protein ubiquitination"/>
    <property type="evidence" value="ECO:0007669"/>
    <property type="project" value="UniProtKB-UniPathway"/>
</dbReference>
<dbReference type="EMBL" id="NNAY01000619">
    <property type="protein sequence ID" value="OXU27367.1"/>
    <property type="molecule type" value="Genomic_DNA"/>
</dbReference>
<name>A0A232FAL3_9HYME</name>
<dbReference type="SUPFAM" id="SSF48371">
    <property type="entry name" value="ARM repeat"/>
    <property type="match status" value="1"/>
</dbReference>
<dbReference type="GO" id="GO:0008270">
    <property type="term" value="F:zinc ion binding"/>
    <property type="evidence" value="ECO:0007669"/>
    <property type="project" value="UniProtKB-KW"/>
</dbReference>
<feature type="region of interest" description="Disordered" evidence="2">
    <location>
        <begin position="1"/>
        <end position="22"/>
    </location>
</feature>
<feature type="domain" description="E3 ubiquitin-protein ligase listerin N-terminal" evidence="3">
    <location>
        <begin position="61"/>
        <end position="370"/>
    </location>
</feature>
<dbReference type="GO" id="GO:0043023">
    <property type="term" value="F:ribosomal large subunit binding"/>
    <property type="evidence" value="ECO:0007669"/>
    <property type="project" value="TreeGrafter"/>
</dbReference>
<dbReference type="PANTHER" id="PTHR12389">
    <property type="entry name" value="ZINC FINGER PROTEIN 294"/>
    <property type="match status" value="1"/>
</dbReference>
<reference evidence="6 7" key="1">
    <citation type="journal article" date="2017" name="Curr. Biol.">
        <title>The Evolution of Venom by Co-option of Single-Copy Genes.</title>
        <authorList>
            <person name="Martinson E.O."/>
            <person name="Mrinalini"/>
            <person name="Kelkar Y.D."/>
            <person name="Chang C.H."/>
            <person name="Werren J.H."/>
        </authorList>
    </citation>
    <scope>NUCLEOTIDE SEQUENCE [LARGE SCALE GENOMIC DNA]</scope>
    <source>
        <strain evidence="6 7">Alberta</strain>
        <tissue evidence="6">Whole body</tissue>
    </source>
</reference>
<keyword evidence="1" id="KW-0808">Transferase</keyword>
<accession>A0A232FAL3</accession>
<dbReference type="UniPathway" id="UPA00143"/>
<feature type="compositionally biased region" description="Low complexity" evidence="2">
    <location>
        <begin position="12"/>
        <end position="22"/>
    </location>
</feature>
<dbReference type="GO" id="GO:0061630">
    <property type="term" value="F:ubiquitin protein ligase activity"/>
    <property type="evidence" value="ECO:0007669"/>
    <property type="project" value="UniProtKB-UniRule"/>
</dbReference>
<dbReference type="Pfam" id="PF22958">
    <property type="entry name" value="Ltn1_1st"/>
    <property type="match status" value="1"/>
</dbReference>
<comment type="pathway">
    <text evidence="1">Protein modification; protein ubiquitination.</text>
</comment>
<dbReference type="Proteomes" id="UP000215335">
    <property type="component" value="Unassembled WGS sequence"/>
</dbReference>
<feature type="compositionally biased region" description="Low complexity" evidence="2">
    <location>
        <begin position="538"/>
        <end position="557"/>
    </location>
</feature>
<organism evidence="6 7">
    <name type="scientific">Trichomalopsis sarcophagae</name>
    <dbReference type="NCBI Taxonomy" id="543379"/>
    <lineage>
        <taxon>Eukaryota</taxon>
        <taxon>Metazoa</taxon>
        <taxon>Ecdysozoa</taxon>
        <taxon>Arthropoda</taxon>
        <taxon>Hexapoda</taxon>
        <taxon>Insecta</taxon>
        <taxon>Pterygota</taxon>
        <taxon>Neoptera</taxon>
        <taxon>Endopterygota</taxon>
        <taxon>Hymenoptera</taxon>
        <taxon>Apocrita</taxon>
        <taxon>Proctotrupomorpha</taxon>
        <taxon>Chalcidoidea</taxon>
        <taxon>Pteromalidae</taxon>
        <taxon>Pteromalinae</taxon>
        <taxon>Trichomalopsis</taxon>
    </lineage>
</organism>
<evidence type="ECO:0000313" key="7">
    <source>
        <dbReference type="Proteomes" id="UP000215335"/>
    </source>
</evidence>
<dbReference type="STRING" id="543379.A0A232FAL3"/>
<proteinExistence type="inferred from homology"/>
<dbReference type="GO" id="GO:1990112">
    <property type="term" value="C:RQC complex"/>
    <property type="evidence" value="ECO:0007669"/>
    <property type="project" value="UniProtKB-UniRule"/>
</dbReference>
<dbReference type="OrthoDB" id="6108at2759"/>
<keyword evidence="1" id="KW-0833">Ubl conjugation pathway</keyword>
<dbReference type="Pfam" id="PF23009">
    <property type="entry name" value="UBC_like"/>
    <property type="match status" value="1"/>
</dbReference>
<dbReference type="GO" id="GO:0005829">
    <property type="term" value="C:cytosol"/>
    <property type="evidence" value="ECO:0007669"/>
    <property type="project" value="UniProtKB-UniRule"/>
</dbReference>
<sequence>MGKSKGQRTKNNARPSNSSRSAELLGASAPGFVGFTAAKDGGYVPLLPGLSITNNTELNNIDPTFQLVFKKMNKKDATTKYKALLEFAELCSNVEISSVEAMLPFWPRLYCTLSIDVDHRVREVAQLAHATLVKRVGKTIATYLKQLAGPWFVSQYDLYPPAASAATNCFNNTFPPQKIVSAIVHCQEEILNYVCDNITVLTPQALSTNKTLTPEEMESKYERLMTSSLQAYSFYLKTVTSADIEKTAEYHKKLISSSKFWKLAKHEVPLIKTAFFGALTALICHANSIVCEEKRRILTTIMNSLDENEPALLTAVWESLLVAINKIEDWHKVVSIEKLVLPKLWRVLRNGGQNCATVVYPNLLPFLSQFTKFEVNKTTLFTNFFENMRQGFTAKNVKLSRSEAFAVFTSFVECFRYAILVNSTSEDICKCLLKDQLMPVIESCIHENQSMRATFFCELARLVRYWSKNSDNPEYPCYGKLMKIFWFELIAIFNRLVDNSSDNYGITTGSIVSSMADLLSYLKNAPDHSRRNMRVKFSDSAPESSETPSSPSSTPVSIADSNENAAFLKELQQLVTKMCVSYFKRITDKPFKHKVINLVKIISGHESKELFVALAKTYDENANLLQFYNQNLKILMTTENEETEDLINLIFSIMSHMSDTEKDIVLQSFKEVEDVKILKTAVQCALTKKYREERVVRNWCRQSVITNTLVLTAQDVLSSLEFKDSDEKMFVQAFEPATDGDLIVSSEAICGISSLLCLTVDRMPWNNEKRTQRIAILLSRLLALSWSHRKINSGAVKLLKALFRLHVRDNMERNEDDGESTIVNIVQEAWTKGLYEISKRINQTAFAEHVKYFASIIWEKIFLTNDIFKDSLINLSTKFVDAVIKSSESYPRKFVITFMTELEIKKWMKHVSGIIFYGEIITGSLYASKLKQKSQACDEVFDVDLCNADFEDYTHKCLKWAAASTKILNNLLANTADLPEISEILINLSYVATLGEIYIKHYNCTKNANEVNILRKILHEEMDTLKTYLSDDIHNEVISDIYRLLLSFGGIYPYVLKFYYNFFAPSNDLSELFEDNALVQVKKSSDVEVFLQSAQMLKNCANLEKILASMDDESDFYKVFSARSNFDENGDSAALEQAFERITKRQQTEPSTLLLDCDIHEVSWEQFTMPLEVISFFTKCVSTIPKKLTLDQWDIIEICLGSWNMSVKKSIDHHTDLKVKALVVGVNKLYSAVQQIMNDHAKNPMEELPPSLLDEWRNVFAAEMQLGAFETWMAFAELYNDKDIPIVSIIPLNYLGKSLKVFDGPIISNNVSEKPDENEYEDRVMQLLLKLIHSPVLSLQLGTYVALNNIIDILVERDKTIIEVENFDVKTLNMCKLCDTVSCTIQPFTDSYTYTIGYLFTWGVVLNMCAKAHGDLRYHYAEILKDDFFPSLLNNIFRLMPIEVLQDSKNKHSKLVEIFSTVPSFHYTDSWTEWRLDHLVCWLYTNCLRYLPVLVRQWWSTADSRVSASVDKITTLYVSPFLCNEELNDTRLANVENMQVKVHPTAREVVALYQMDDTKLELNIILPPNHPLGTVTVEPGQHAGGTANWRNCHMQLSIFLTHQNGSIWDGLMLWKASLDKRFAGVEECYICFSIFHISTYQIPKLSCQTCRKKFHTPCLLQETLEIFGHAGFCVSAERSQLLQNSLLILQAENHFQKCYYWGRVNGIRNDYHVAYGFQKDFGFSHSTDCLNWLLMPEPTKCAILLTPLAINDFRGDPSLVENVYDANPPYPAKDDPLRYADEPIVKHLKEEDRLSATVFLINHEAAVIPRGAWFKTTDGKIVLNTSFEGLESSESRQLKSYLHARPAQNKWNANLLTRQDYNLALDFLDTIAEDVPPECWNLQFAQGGRLALLHSLYWPGMMFYHKTNSPHYGSLYVGNGKKNMDLLFML</sequence>
<dbReference type="InterPro" id="IPR054478">
    <property type="entry name" value="LTN1_UBC"/>
</dbReference>
<dbReference type="InterPro" id="IPR054476">
    <property type="entry name" value="Ltn1_N"/>
</dbReference>
<dbReference type="InterPro" id="IPR016024">
    <property type="entry name" value="ARM-type_fold"/>
</dbReference>
<comment type="caution">
    <text evidence="6">The sequence shown here is derived from an EMBL/GenBank/DDBJ whole genome shotgun (WGS) entry which is preliminary data.</text>
</comment>
<keyword evidence="7" id="KW-1185">Reference proteome</keyword>
<feature type="region of interest" description="Disordered" evidence="2">
    <location>
        <begin position="537"/>
        <end position="557"/>
    </location>
</feature>
<dbReference type="GO" id="GO:0072344">
    <property type="term" value="P:rescue of stalled ribosome"/>
    <property type="evidence" value="ECO:0007669"/>
    <property type="project" value="UniProtKB-UniRule"/>
</dbReference>
<dbReference type="EC" id="2.3.2.27" evidence="1"/>
<evidence type="ECO:0000313" key="6">
    <source>
        <dbReference type="EMBL" id="OXU27367.1"/>
    </source>
</evidence>
<comment type="function">
    <text evidence="1">E3 ubiquitin-protein ligase. Component of the ribosome quality control complex (RQC), a ribosome-associated complex that mediates ubiquitination and extraction of incompletely synthesized nascent chains for proteasomal degradation.</text>
</comment>
<evidence type="ECO:0000259" key="5">
    <source>
        <dbReference type="Pfam" id="PF23009"/>
    </source>
</evidence>
<protein>
    <recommendedName>
        <fullName evidence="1">E3 ubiquitin-protein ligase listerin</fullName>
        <ecNumber evidence="1">2.3.2.27</ecNumber>
    </recommendedName>
    <alternativeName>
        <fullName evidence="1">RING-type E3 ubiquitin transferase listerin</fullName>
    </alternativeName>
</protein>
<evidence type="ECO:0000256" key="2">
    <source>
        <dbReference type="SAM" id="MobiDB-lite"/>
    </source>
</evidence>
<comment type="catalytic activity">
    <reaction evidence="1">
        <text>S-ubiquitinyl-[E2 ubiquitin-conjugating enzyme]-L-cysteine + [acceptor protein]-L-lysine = [E2 ubiquitin-conjugating enzyme]-L-cysteine + N(6)-ubiquitinyl-[acceptor protein]-L-lysine.</text>
        <dbReference type="EC" id="2.3.2.27"/>
    </reaction>
</comment>
<feature type="domain" description="E3 ubiquitin-protein ligase listerin HEAT repeat region" evidence="4">
    <location>
        <begin position="1326"/>
        <end position="1528"/>
    </location>
</feature>
<dbReference type="GO" id="GO:1990116">
    <property type="term" value="P:ribosome-associated ubiquitin-dependent protein catabolic process"/>
    <property type="evidence" value="ECO:0007669"/>
    <property type="project" value="UniProtKB-UniRule"/>
</dbReference>
<evidence type="ECO:0000256" key="1">
    <source>
        <dbReference type="RuleBase" id="RU367090"/>
    </source>
</evidence>
<feature type="domain" description="E3 ubiquitin-protein ligase listerin ubiquitin conjugating" evidence="5">
    <location>
        <begin position="1538"/>
        <end position="1621"/>
    </location>
</feature>
<keyword evidence="1" id="KW-0862">Zinc</keyword>
<evidence type="ECO:0000259" key="4">
    <source>
        <dbReference type="Pfam" id="PF22999"/>
    </source>
</evidence>
<keyword evidence="1" id="KW-0863">Zinc-finger</keyword>
<dbReference type="InterPro" id="IPR039795">
    <property type="entry name" value="LTN1/Rkr1"/>
</dbReference>